<evidence type="ECO:0000256" key="8">
    <source>
        <dbReference type="ARBA" id="ARBA00023055"/>
    </source>
</evidence>
<feature type="region of interest" description="Disordered" evidence="11">
    <location>
        <begin position="812"/>
        <end position="893"/>
    </location>
</feature>
<dbReference type="Proteomes" id="UP000887575">
    <property type="component" value="Unassembled WGS sequence"/>
</dbReference>
<feature type="transmembrane region" description="Helical" evidence="10">
    <location>
        <begin position="475"/>
        <end position="493"/>
    </location>
</feature>
<evidence type="ECO:0000313" key="13">
    <source>
        <dbReference type="WBParaSite" id="MBELARI_LOCUS9895"/>
    </source>
</evidence>
<dbReference type="PANTHER" id="PTHR13038:SF10">
    <property type="entry name" value="AUTOPHAGY-RELATED PROTEIN 9"/>
    <property type="match status" value="1"/>
</dbReference>
<sequence>MPLLGRKKNRNTYQVIDDDFDDTDVNIASTTSLLGSEDRSRLHYLDPNAEQRPLVEPTTSTDVEVGYQGPPNSHHAASNNNSTRLHNTPLPHSAPPLMGSSSSQEHRWEHIENLDQFFTRVYEYHQGGGYLCIAAKHVFSLAQFVFIVIFSTFFLQCIDYDVLFRNTNSTASGEFIPPGTKRHFGDAIVDSCAQHLHPFIIIAIAMAVIFWASRVIKTGYYLLQLREIQEFYTHALSIEDNQLSNLTWHSIVTRICEVQPRLHIIVNFETISPIDLYHRILRFKNYFVALVNQRVLPPVLKVPFYGEVPYLPNGLKANLEWLLFWGYFSPWRGPYVLKEEYRNMENLEYLTMEMERTVTYLGLFNLIFFPLIFLYQLLYSFFTLAEMIKREPGSLGTRRYSNYGRYRLRHFNELEHELKARLNRSHAYATAYVNQFYSPLGEILAKNVAFVAGAIFGVLAVLTAWDEDVLQVEHVLTVMTVAGVVMIVCRSLIADENLVWQPEALLSHAASELHYLPVEWKGHAHTDQIRISFENLFQLKAFYLLEELSSAVITPIILLTHIKPICRTLVRFLIENSEGVEGLGNVCTFALMDTGKHGDPTWGVTENNQQPAPERIQNIVPALNGKTELSVLHFATTNPEWEPPKESEKFMSRFKNRMDQEAAALRNAVPGRNLLLESVQSLLVPLPQPISSQGGACIGDALHRVDGPLENSRCLFTSLSRSNPMASSLSNSLRQSGIEMETASSDMRVQALFIRELHSESIRHSTHRQNYNSFAGPSQSVFGVPQMSEFTDSTGERFGGQSVLGRSMIRSAARPTQQSQQGGGGSQHTSPAHQANLPFRGLTRLVEHDETEKENEESLPRVSPANAAYHDERESDLDSDDDDDGRPPLSFSA</sequence>
<keyword evidence="9 10" id="KW-0472">Membrane</keyword>
<feature type="transmembrane region" description="Helical" evidence="10">
    <location>
        <begin position="443"/>
        <end position="463"/>
    </location>
</feature>
<dbReference type="InterPro" id="IPR007241">
    <property type="entry name" value="Autophagy-rel_prot_9"/>
</dbReference>
<keyword evidence="7 10" id="KW-0072">Autophagy</keyword>
<dbReference type="GO" id="GO:0034045">
    <property type="term" value="C:phagophore assembly site membrane"/>
    <property type="evidence" value="ECO:0007669"/>
    <property type="project" value="UniProtKB-SubCell"/>
</dbReference>
<comment type="function">
    <text evidence="10">Phospholipid scramblase involved in autophagy. Cycles between the preautophagosomal structure/phagophore assembly site (PAS) and the cytoplasmic vesicle pool and supplies membrane for the growing autophagosome. Lipid scramblase activity plays a key role in preautophagosomal structure/phagophore assembly by distributing the phospholipids that arrive through ATG2 from the cytoplasmic to the luminal leaflet of the bilayer, thereby driving autophagosomal membrane expansion.</text>
</comment>
<dbReference type="GO" id="GO:0034497">
    <property type="term" value="P:protein localization to phagophore assembly site"/>
    <property type="evidence" value="ECO:0007669"/>
    <property type="project" value="TreeGrafter"/>
</dbReference>
<organism evidence="12 13">
    <name type="scientific">Mesorhabditis belari</name>
    <dbReference type="NCBI Taxonomy" id="2138241"/>
    <lineage>
        <taxon>Eukaryota</taxon>
        <taxon>Metazoa</taxon>
        <taxon>Ecdysozoa</taxon>
        <taxon>Nematoda</taxon>
        <taxon>Chromadorea</taxon>
        <taxon>Rhabditida</taxon>
        <taxon>Rhabditina</taxon>
        <taxon>Rhabditomorpha</taxon>
        <taxon>Rhabditoidea</taxon>
        <taxon>Rhabditidae</taxon>
        <taxon>Mesorhabditinae</taxon>
        <taxon>Mesorhabditis</taxon>
    </lineage>
</organism>
<reference evidence="13" key="1">
    <citation type="submission" date="2024-02" db="UniProtKB">
        <authorList>
            <consortium name="WormBaseParasite"/>
        </authorList>
    </citation>
    <scope>IDENTIFICATION</scope>
</reference>
<feature type="region of interest" description="Disordered" evidence="11">
    <location>
        <begin position="46"/>
        <end position="102"/>
    </location>
</feature>
<evidence type="ECO:0000256" key="10">
    <source>
        <dbReference type="RuleBase" id="RU364027"/>
    </source>
</evidence>
<evidence type="ECO:0000256" key="1">
    <source>
        <dbReference type="ARBA" id="ARBA00004511"/>
    </source>
</evidence>
<dbReference type="PANTHER" id="PTHR13038">
    <property type="entry name" value="APG9 AUTOPHAGY 9"/>
    <property type="match status" value="1"/>
</dbReference>
<evidence type="ECO:0000256" key="4">
    <source>
        <dbReference type="ARBA" id="ARBA00022448"/>
    </source>
</evidence>
<keyword evidence="5 10" id="KW-0812">Transmembrane</keyword>
<comment type="similarity">
    <text evidence="2 10">Belongs to the ATG9 family.</text>
</comment>
<dbReference type="GO" id="GO:0061709">
    <property type="term" value="P:reticulophagy"/>
    <property type="evidence" value="ECO:0007669"/>
    <property type="project" value="TreeGrafter"/>
</dbReference>
<feature type="compositionally biased region" description="Basic and acidic residues" evidence="11">
    <location>
        <begin position="845"/>
        <end position="859"/>
    </location>
</feature>
<comment type="subcellular location">
    <subcellularLocation>
        <location evidence="1 10">Preautophagosomal structure membrane</location>
        <topology evidence="1 10">Multi-pass membrane protein</topology>
    </subcellularLocation>
</comment>
<evidence type="ECO:0000256" key="3">
    <source>
        <dbReference type="ARBA" id="ARBA00018074"/>
    </source>
</evidence>
<evidence type="ECO:0000256" key="11">
    <source>
        <dbReference type="SAM" id="MobiDB-lite"/>
    </source>
</evidence>
<feature type="transmembrane region" description="Helical" evidence="10">
    <location>
        <begin position="138"/>
        <end position="155"/>
    </location>
</feature>
<dbReference type="WBParaSite" id="MBELARI_LOCUS9895">
    <property type="protein sequence ID" value="MBELARI_LOCUS9895"/>
    <property type="gene ID" value="MBELARI_LOCUS9895"/>
</dbReference>
<keyword evidence="6 10" id="KW-1133">Transmembrane helix</keyword>
<keyword evidence="4 10" id="KW-0813">Transport</keyword>
<keyword evidence="12" id="KW-1185">Reference proteome</keyword>
<feature type="compositionally biased region" description="Acidic residues" evidence="11">
    <location>
        <begin position="874"/>
        <end position="884"/>
    </location>
</feature>
<evidence type="ECO:0000256" key="6">
    <source>
        <dbReference type="ARBA" id="ARBA00022989"/>
    </source>
</evidence>
<proteinExistence type="inferred from homology"/>
<dbReference type="AlphaFoldDB" id="A0AAF3JCC7"/>
<feature type="transmembrane region" description="Helical" evidence="10">
    <location>
        <begin position="360"/>
        <end position="382"/>
    </location>
</feature>
<dbReference type="GO" id="GO:0005776">
    <property type="term" value="C:autophagosome"/>
    <property type="evidence" value="ECO:0007669"/>
    <property type="project" value="TreeGrafter"/>
</dbReference>
<evidence type="ECO:0000256" key="5">
    <source>
        <dbReference type="ARBA" id="ARBA00022692"/>
    </source>
</evidence>
<dbReference type="Pfam" id="PF04109">
    <property type="entry name" value="ATG9"/>
    <property type="match status" value="1"/>
</dbReference>
<feature type="transmembrane region" description="Helical" evidence="10">
    <location>
        <begin position="196"/>
        <end position="216"/>
    </location>
</feature>
<protein>
    <recommendedName>
        <fullName evidence="3 10">Autophagy-related protein 9</fullName>
    </recommendedName>
</protein>
<accession>A0AAF3JCC7</accession>
<feature type="compositionally biased region" description="Low complexity" evidence="11">
    <location>
        <begin position="72"/>
        <end position="82"/>
    </location>
</feature>
<evidence type="ECO:0000256" key="2">
    <source>
        <dbReference type="ARBA" id="ARBA00006185"/>
    </source>
</evidence>
<evidence type="ECO:0000256" key="7">
    <source>
        <dbReference type="ARBA" id="ARBA00023006"/>
    </source>
</evidence>
<dbReference type="GO" id="GO:0034727">
    <property type="term" value="P:piecemeal microautophagy of the nucleus"/>
    <property type="evidence" value="ECO:0007669"/>
    <property type="project" value="TreeGrafter"/>
</dbReference>
<name>A0AAF3JCC7_9BILA</name>
<evidence type="ECO:0000313" key="12">
    <source>
        <dbReference type="Proteomes" id="UP000887575"/>
    </source>
</evidence>
<keyword evidence="8 10" id="KW-0445">Lipid transport</keyword>
<dbReference type="GO" id="GO:0000422">
    <property type="term" value="P:autophagy of mitochondrion"/>
    <property type="evidence" value="ECO:0007669"/>
    <property type="project" value="TreeGrafter"/>
</dbReference>
<evidence type="ECO:0000256" key="9">
    <source>
        <dbReference type="ARBA" id="ARBA00023136"/>
    </source>
</evidence>
<dbReference type="GO" id="GO:0006869">
    <property type="term" value="P:lipid transport"/>
    <property type="evidence" value="ECO:0007669"/>
    <property type="project" value="UniProtKB-KW"/>
</dbReference>